<evidence type="ECO:0000313" key="2">
    <source>
        <dbReference type="EMBL" id="MBX18432.1"/>
    </source>
</evidence>
<reference evidence="2" key="1">
    <citation type="submission" date="2018-02" db="EMBL/GenBank/DDBJ databases">
        <title>Rhizophora mucronata_Transcriptome.</title>
        <authorList>
            <person name="Meera S.P."/>
            <person name="Sreeshan A."/>
            <person name="Augustine A."/>
        </authorList>
    </citation>
    <scope>NUCLEOTIDE SEQUENCE</scope>
    <source>
        <tissue evidence="2">Leaf</tissue>
    </source>
</reference>
<protein>
    <submittedName>
        <fullName evidence="2">Uncharacterized protein MANES_01G022100</fullName>
    </submittedName>
</protein>
<feature type="compositionally biased region" description="Basic and acidic residues" evidence="1">
    <location>
        <begin position="96"/>
        <end position="120"/>
    </location>
</feature>
<proteinExistence type="predicted"/>
<evidence type="ECO:0000256" key="1">
    <source>
        <dbReference type="SAM" id="MobiDB-lite"/>
    </source>
</evidence>
<dbReference type="AlphaFoldDB" id="A0A2P2LKD3"/>
<feature type="region of interest" description="Disordered" evidence="1">
    <location>
        <begin position="94"/>
        <end position="120"/>
    </location>
</feature>
<sequence length="120" mass="13071">MYSPNPRTSKAVSTCSGAIVRFSSLLHTSLDSDDTRFINSTQHSIKRSCASLATRTSGGNISLIILVIVAFGSDASSFDLPTISIGSIFDLQNRVTESKRERKSPGSKDGKSEKTDRDWR</sequence>
<organism evidence="2">
    <name type="scientific">Rhizophora mucronata</name>
    <name type="common">Asiatic mangrove</name>
    <dbReference type="NCBI Taxonomy" id="61149"/>
    <lineage>
        <taxon>Eukaryota</taxon>
        <taxon>Viridiplantae</taxon>
        <taxon>Streptophyta</taxon>
        <taxon>Embryophyta</taxon>
        <taxon>Tracheophyta</taxon>
        <taxon>Spermatophyta</taxon>
        <taxon>Magnoliopsida</taxon>
        <taxon>eudicotyledons</taxon>
        <taxon>Gunneridae</taxon>
        <taxon>Pentapetalae</taxon>
        <taxon>rosids</taxon>
        <taxon>fabids</taxon>
        <taxon>Malpighiales</taxon>
        <taxon>Rhizophoraceae</taxon>
        <taxon>Rhizophora</taxon>
    </lineage>
</organism>
<accession>A0A2P2LKD3</accession>
<dbReference type="EMBL" id="GGEC01037948">
    <property type="protein sequence ID" value="MBX18432.1"/>
    <property type="molecule type" value="Transcribed_RNA"/>
</dbReference>
<name>A0A2P2LKD3_RHIMU</name>